<feature type="domain" description="Response regulatory" evidence="15">
    <location>
        <begin position="871"/>
        <end position="988"/>
    </location>
</feature>
<dbReference type="SUPFAM" id="SSF47384">
    <property type="entry name" value="Homodimeric domain of signal transducing histidine kinase"/>
    <property type="match status" value="1"/>
</dbReference>
<dbReference type="InterPro" id="IPR029150">
    <property type="entry name" value="dCache_3"/>
</dbReference>
<evidence type="ECO:0000259" key="14">
    <source>
        <dbReference type="PROSITE" id="PS50109"/>
    </source>
</evidence>
<evidence type="ECO:0000256" key="4">
    <source>
        <dbReference type="ARBA" id="ARBA00022475"/>
    </source>
</evidence>
<dbReference type="InterPro" id="IPR036890">
    <property type="entry name" value="HATPase_C_sf"/>
</dbReference>
<dbReference type="PANTHER" id="PTHR45339">
    <property type="entry name" value="HYBRID SIGNAL TRANSDUCTION HISTIDINE KINASE J"/>
    <property type="match status" value="1"/>
</dbReference>
<dbReference type="InterPro" id="IPR000014">
    <property type="entry name" value="PAS"/>
</dbReference>
<dbReference type="Pfam" id="PF13426">
    <property type="entry name" value="PAS_9"/>
    <property type="match status" value="1"/>
</dbReference>
<feature type="domain" description="PAS" evidence="16">
    <location>
        <begin position="346"/>
        <end position="398"/>
    </location>
</feature>
<evidence type="ECO:0000256" key="6">
    <source>
        <dbReference type="ARBA" id="ARBA00022692"/>
    </source>
</evidence>
<dbReference type="Proteomes" id="UP000680714">
    <property type="component" value="Unassembled WGS sequence"/>
</dbReference>
<keyword evidence="5 13" id="KW-0597">Phosphoprotein</keyword>
<dbReference type="EMBL" id="JAGTUF010000005">
    <property type="protein sequence ID" value="MBR9971597.1"/>
    <property type="molecule type" value="Genomic_DNA"/>
</dbReference>
<dbReference type="PANTHER" id="PTHR45339:SF1">
    <property type="entry name" value="HYBRID SIGNAL TRANSDUCTION HISTIDINE KINASE J"/>
    <property type="match status" value="1"/>
</dbReference>
<evidence type="ECO:0000313" key="19">
    <source>
        <dbReference type="EMBL" id="MBR9971597.1"/>
    </source>
</evidence>
<evidence type="ECO:0000259" key="18">
    <source>
        <dbReference type="PROSITE" id="PS50894"/>
    </source>
</evidence>
<feature type="domain" description="PAC" evidence="17">
    <location>
        <begin position="423"/>
        <end position="474"/>
    </location>
</feature>
<feature type="modified residue" description="Phosphohistidine" evidence="12">
    <location>
        <position position="1062"/>
    </location>
</feature>
<dbReference type="PRINTS" id="PR00344">
    <property type="entry name" value="BCTRLSENSOR"/>
</dbReference>
<dbReference type="Pfam" id="PF00512">
    <property type="entry name" value="HisKA"/>
    <property type="match status" value="1"/>
</dbReference>
<reference evidence="19 20" key="1">
    <citation type="submission" date="2021-04" db="EMBL/GenBank/DDBJ databases">
        <title>Magnetospirillum sulfuroxidans sp. nov., a facultative chemolithoautotrophic sulfur-oxidizing alphaproteobacterium isolated from freshwater sediment and proposals for Paramagetospirillum gen. nov., and Magnetospirillaceae fam. nov.</title>
        <authorList>
            <person name="Koziaeva V."/>
            <person name="Geelhoed J.S."/>
            <person name="Sorokin D.Y."/>
            <person name="Grouzdev D.S."/>
        </authorList>
    </citation>
    <scope>NUCLEOTIDE SEQUENCE [LARGE SCALE GENOMIC DNA]</scope>
    <source>
        <strain evidence="19 20">J10</strain>
    </source>
</reference>
<evidence type="ECO:0000256" key="12">
    <source>
        <dbReference type="PROSITE-ProRule" id="PRU00110"/>
    </source>
</evidence>
<dbReference type="Gene3D" id="1.10.287.130">
    <property type="match status" value="1"/>
</dbReference>
<dbReference type="NCBIfam" id="TIGR00229">
    <property type="entry name" value="sensory_box"/>
    <property type="match status" value="1"/>
</dbReference>
<dbReference type="Gene3D" id="3.30.565.10">
    <property type="entry name" value="Histidine kinase-like ATPase, C-terminal domain"/>
    <property type="match status" value="1"/>
</dbReference>
<dbReference type="InterPro" id="IPR000700">
    <property type="entry name" value="PAS-assoc_C"/>
</dbReference>
<dbReference type="SMART" id="SM00388">
    <property type="entry name" value="HisKA"/>
    <property type="match status" value="1"/>
</dbReference>
<dbReference type="CDD" id="cd00130">
    <property type="entry name" value="PAS"/>
    <property type="match status" value="1"/>
</dbReference>
<dbReference type="SMART" id="SM00091">
    <property type="entry name" value="PAS"/>
    <property type="match status" value="1"/>
</dbReference>
<dbReference type="PROSITE" id="PS50109">
    <property type="entry name" value="HIS_KIN"/>
    <property type="match status" value="1"/>
</dbReference>
<evidence type="ECO:0000259" key="17">
    <source>
        <dbReference type="PROSITE" id="PS50113"/>
    </source>
</evidence>
<dbReference type="Pfam" id="PF14827">
    <property type="entry name" value="dCache_3"/>
    <property type="match status" value="1"/>
</dbReference>
<comment type="catalytic activity">
    <reaction evidence="1">
        <text>ATP + protein L-histidine = ADP + protein N-phospho-L-histidine.</text>
        <dbReference type="EC" id="2.7.13.3"/>
    </reaction>
</comment>
<dbReference type="Gene3D" id="1.20.120.160">
    <property type="entry name" value="HPT domain"/>
    <property type="match status" value="1"/>
</dbReference>
<dbReference type="SMART" id="SM00073">
    <property type="entry name" value="HPT"/>
    <property type="match status" value="1"/>
</dbReference>
<dbReference type="InterPro" id="IPR036097">
    <property type="entry name" value="HisK_dim/P_sf"/>
</dbReference>
<comment type="caution">
    <text evidence="19">The sequence shown here is derived from an EMBL/GenBank/DDBJ whole genome shotgun (WGS) entry which is preliminary data.</text>
</comment>
<dbReference type="InterPro" id="IPR003594">
    <property type="entry name" value="HATPase_dom"/>
</dbReference>
<dbReference type="Pfam" id="PF01627">
    <property type="entry name" value="Hpt"/>
    <property type="match status" value="1"/>
</dbReference>
<dbReference type="Pfam" id="PF02518">
    <property type="entry name" value="HATPase_c"/>
    <property type="match status" value="1"/>
</dbReference>
<dbReference type="Gene3D" id="3.30.450.20">
    <property type="entry name" value="PAS domain"/>
    <property type="match status" value="1"/>
</dbReference>
<dbReference type="InterPro" id="IPR008207">
    <property type="entry name" value="Sig_transdc_His_kin_Hpt_dom"/>
</dbReference>
<feature type="domain" description="Histidine kinase" evidence="14">
    <location>
        <begin position="492"/>
        <end position="713"/>
    </location>
</feature>
<evidence type="ECO:0000256" key="8">
    <source>
        <dbReference type="ARBA" id="ARBA00022840"/>
    </source>
</evidence>
<dbReference type="RefSeq" id="WP_211547525.1">
    <property type="nucleotide sequence ID" value="NZ_JAGTUF010000005.1"/>
</dbReference>
<proteinExistence type="predicted"/>
<dbReference type="PROSITE" id="PS50112">
    <property type="entry name" value="PAS"/>
    <property type="match status" value="1"/>
</dbReference>
<comment type="subcellular location">
    <subcellularLocation>
        <location evidence="2">Cell membrane</location>
        <topology evidence="2">Multi-pass membrane protein</topology>
    </subcellularLocation>
</comment>
<comment type="caution">
    <text evidence="13">Lacks conserved residue(s) required for the propagation of feature annotation.</text>
</comment>
<dbReference type="CDD" id="cd00082">
    <property type="entry name" value="HisKA"/>
    <property type="match status" value="1"/>
</dbReference>
<evidence type="ECO:0000313" key="20">
    <source>
        <dbReference type="Proteomes" id="UP000680714"/>
    </source>
</evidence>
<dbReference type="SMART" id="SM00448">
    <property type="entry name" value="REC"/>
    <property type="match status" value="2"/>
</dbReference>
<evidence type="ECO:0000256" key="3">
    <source>
        <dbReference type="ARBA" id="ARBA00012438"/>
    </source>
</evidence>
<dbReference type="SUPFAM" id="SSF55874">
    <property type="entry name" value="ATPase domain of HSP90 chaperone/DNA topoisomerase II/histidine kinase"/>
    <property type="match status" value="1"/>
</dbReference>
<dbReference type="CDD" id="cd00088">
    <property type="entry name" value="HPT"/>
    <property type="match status" value="1"/>
</dbReference>
<keyword evidence="6" id="KW-0812">Transmembrane</keyword>
<feature type="modified residue" description="4-aspartylphosphate" evidence="13">
    <location>
        <position position="920"/>
    </location>
</feature>
<gene>
    <name evidence="19" type="ORF">KEC16_07715</name>
</gene>
<dbReference type="EC" id="2.7.13.3" evidence="3"/>
<organism evidence="19 20">
    <name type="scientific">Magnetospirillum sulfuroxidans</name>
    <dbReference type="NCBI Taxonomy" id="611300"/>
    <lineage>
        <taxon>Bacteria</taxon>
        <taxon>Pseudomonadati</taxon>
        <taxon>Pseudomonadota</taxon>
        <taxon>Alphaproteobacteria</taxon>
        <taxon>Rhodospirillales</taxon>
        <taxon>Rhodospirillaceae</taxon>
        <taxon>Magnetospirillum</taxon>
    </lineage>
</organism>
<dbReference type="InterPro" id="IPR011006">
    <property type="entry name" value="CheY-like_superfamily"/>
</dbReference>
<evidence type="ECO:0000259" key="16">
    <source>
        <dbReference type="PROSITE" id="PS50112"/>
    </source>
</evidence>
<evidence type="ECO:0000256" key="1">
    <source>
        <dbReference type="ARBA" id="ARBA00000085"/>
    </source>
</evidence>
<dbReference type="CDD" id="cd17546">
    <property type="entry name" value="REC_hyHK_CKI1_RcsC-like"/>
    <property type="match status" value="1"/>
</dbReference>
<dbReference type="SUPFAM" id="SSF55785">
    <property type="entry name" value="PYP-like sensor domain (PAS domain)"/>
    <property type="match status" value="1"/>
</dbReference>
<dbReference type="InterPro" id="IPR035965">
    <property type="entry name" value="PAS-like_dom_sf"/>
</dbReference>
<dbReference type="InterPro" id="IPR036641">
    <property type="entry name" value="HPT_dom_sf"/>
</dbReference>
<evidence type="ECO:0000259" key="15">
    <source>
        <dbReference type="PROSITE" id="PS50110"/>
    </source>
</evidence>
<accession>A0ABS5IAZ7</accession>
<feature type="domain" description="HPt" evidence="18">
    <location>
        <begin position="1023"/>
        <end position="1116"/>
    </location>
</feature>
<dbReference type="InterPro" id="IPR003661">
    <property type="entry name" value="HisK_dim/P_dom"/>
</dbReference>
<dbReference type="InterPro" id="IPR001789">
    <property type="entry name" value="Sig_transdc_resp-reg_receiver"/>
</dbReference>
<dbReference type="Pfam" id="PF00072">
    <property type="entry name" value="Response_reg"/>
    <property type="match status" value="1"/>
</dbReference>
<dbReference type="PROSITE" id="PS50113">
    <property type="entry name" value="PAC"/>
    <property type="match status" value="1"/>
</dbReference>
<sequence length="1125" mass="121294">MGRILAVFVVLEALVVLFLNMVRLDKEQQHFAQYTAVLETAYRSSLQMYRLAMELSYFDLVAKPEVIDILDRANSADDQEKALLRGRLYRTLYPLYRELQQRNLRQLHFHLPDGTSFLRFHQPDRFGDPLFDVRPSVRIANTEYRSVQGFEAGRIASGFRFVHPIARDGRHLGSVETSLTFKAIRNAMAELDATREYAFVVRRDVVESILFASQSNLYQPSALSSDFLVEDPGVRLADSPPALTGEAQRINAELAAMPAVIRRMGDGETFTVKAVSDGLTYAVSLVAVTDVGGRQAGYVISYSPAPLAALIFREFVVSLAVATLMLAAACVLFGRLQRSSTALEHERASLKAITDTMADGLFVMDNHGLIVLANPAACAVLGYQEQEMLGHQAHALFHSHAVNDHLPISQCPVFQAVSRSQPYSGEEYFSHRSGKVIPMEVASMPLIQDGQLTGSVNAFRDITPRKETEQALIAAKLAAEQANMAKSDFLATMSHEIRTPMNGIIGMTSLLLDTSLSSEQNYYTNTIRVSAESLLTIINDILDFSKMEAGKLEFEDTPFLLTPLVEGVVDILAPRAKAKGIELTFAVPRGGSGVFVSDAGRLRQVLLNLAGNAVKFTEAGTVAIAVELAPRDDVSVTARFAITDTGIGIADEAKQRLFSRFTQADSSTARKFGGSGLGLAICQRIVHSLGGDIGFDSRAGQGSTFWFQFPLRLGDAQMALETQGNALEGLSILAVAADPAMRETMGQCLNEWGAQVECAADALAGLTAARAALQSDQPFAVALIEAEMVNMNGRDLASILRADPALVGLKLILLSRDPASIGADDRRRLGLSAVLDIPVRQSQLLDSLMPLAPLHSEAARGTEATPPCPLRILVAEDNAINQQVAVGLLSKLGHRADVAHDGAEAVSQVQQGEYDLVLMDMQMPNMDGLTAARTIRALAGPVSRITIIAMTANAMDEDRNACLAAGMDDYISKPIDRQRLAAVLSRWQGRCALTTIGEAETPPAPVAPLIDAEMAEELCDALGEEYFRRLQDSFMASLSEQVNEVEIALGDGDHGKAAAVAHSIKGSAANLGYVRLAECAAAMEDACRGGHGDDGKARMAVLVDAAEATRIAVFARIPPGSRGAP</sequence>
<evidence type="ECO:0000256" key="7">
    <source>
        <dbReference type="ARBA" id="ARBA00022741"/>
    </source>
</evidence>
<protein>
    <recommendedName>
        <fullName evidence="3">histidine kinase</fullName>
        <ecNumber evidence="3">2.7.13.3</ecNumber>
    </recommendedName>
</protein>
<keyword evidence="9" id="KW-1133">Transmembrane helix</keyword>
<dbReference type="Gene3D" id="3.40.50.2300">
    <property type="match status" value="2"/>
</dbReference>
<dbReference type="SUPFAM" id="SSF52172">
    <property type="entry name" value="CheY-like"/>
    <property type="match status" value="2"/>
</dbReference>
<dbReference type="InterPro" id="IPR004358">
    <property type="entry name" value="Sig_transdc_His_kin-like_C"/>
</dbReference>
<dbReference type="SUPFAM" id="SSF47226">
    <property type="entry name" value="Histidine-containing phosphotransfer domain, HPT domain"/>
    <property type="match status" value="1"/>
</dbReference>
<keyword evidence="11" id="KW-0472">Membrane</keyword>
<feature type="domain" description="Response regulatory" evidence="15">
    <location>
        <begin position="731"/>
        <end position="852"/>
    </location>
</feature>
<evidence type="ECO:0000256" key="5">
    <source>
        <dbReference type="ARBA" id="ARBA00022553"/>
    </source>
</evidence>
<dbReference type="PROSITE" id="PS50110">
    <property type="entry name" value="RESPONSE_REGULATORY"/>
    <property type="match status" value="2"/>
</dbReference>
<dbReference type="PROSITE" id="PS50894">
    <property type="entry name" value="HPT"/>
    <property type="match status" value="1"/>
</dbReference>
<evidence type="ECO:0000256" key="10">
    <source>
        <dbReference type="ARBA" id="ARBA00023012"/>
    </source>
</evidence>
<dbReference type="InterPro" id="IPR005467">
    <property type="entry name" value="His_kinase_dom"/>
</dbReference>
<name>A0ABS5IAZ7_9PROT</name>
<keyword evidence="4" id="KW-1003">Cell membrane</keyword>
<keyword evidence="7" id="KW-0547">Nucleotide-binding</keyword>
<keyword evidence="20" id="KW-1185">Reference proteome</keyword>
<evidence type="ECO:0000256" key="2">
    <source>
        <dbReference type="ARBA" id="ARBA00004651"/>
    </source>
</evidence>
<dbReference type="SMART" id="SM00387">
    <property type="entry name" value="HATPase_c"/>
    <property type="match status" value="1"/>
</dbReference>
<keyword evidence="8" id="KW-0067">ATP-binding</keyword>
<dbReference type="CDD" id="cd16922">
    <property type="entry name" value="HATPase_EvgS-ArcB-TorS-like"/>
    <property type="match status" value="1"/>
</dbReference>
<evidence type="ECO:0000256" key="11">
    <source>
        <dbReference type="ARBA" id="ARBA00023136"/>
    </source>
</evidence>
<evidence type="ECO:0000256" key="9">
    <source>
        <dbReference type="ARBA" id="ARBA00022989"/>
    </source>
</evidence>
<evidence type="ECO:0000256" key="13">
    <source>
        <dbReference type="PROSITE-ProRule" id="PRU00169"/>
    </source>
</evidence>
<keyword evidence="10" id="KW-0902">Two-component regulatory system</keyword>